<reference evidence="1 2" key="1">
    <citation type="submission" date="2017-01" db="EMBL/GenBank/DDBJ databases">
        <authorList>
            <consortium name="Urmite Genomes"/>
        </authorList>
    </citation>
    <scope>NUCLEOTIDE SEQUENCE [LARGE SCALE GENOMIC DNA]</scope>
    <source>
        <strain evidence="1 2">AB215</strain>
    </source>
</reference>
<gene>
    <name evidence="1" type="ORF">MNAB215_4235</name>
</gene>
<proteinExistence type="predicted"/>
<protein>
    <submittedName>
        <fullName evidence="1">Uncharacterized protein</fullName>
    </submittedName>
</protein>
<name>A0A2U3PE39_9MYCO</name>
<evidence type="ECO:0000313" key="1">
    <source>
        <dbReference type="EMBL" id="SPM42017.1"/>
    </source>
</evidence>
<dbReference type="EMBL" id="FUEZ01000004">
    <property type="protein sequence ID" value="SPM42017.1"/>
    <property type="molecule type" value="Genomic_DNA"/>
</dbReference>
<dbReference type="AlphaFoldDB" id="A0A2U3PE39"/>
<evidence type="ECO:0000313" key="2">
    <source>
        <dbReference type="Proteomes" id="UP000240424"/>
    </source>
</evidence>
<accession>A0A2U3PE39</accession>
<organism evidence="1 2">
    <name type="scientific">Mycobacterium numidiamassiliense</name>
    <dbReference type="NCBI Taxonomy" id="1841861"/>
    <lineage>
        <taxon>Bacteria</taxon>
        <taxon>Bacillati</taxon>
        <taxon>Actinomycetota</taxon>
        <taxon>Actinomycetes</taxon>
        <taxon>Mycobacteriales</taxon>
        <taxon>Mycobacteriaceae</taxon>
        <taxon>Mycobacterium</taxon>
    </lineage>
</organism>
<sequence length="98" mass="9622">MEPDGAEGFSSSKPFKSYLDFSSVQVEAVGLGKSAAFGSLAVPSAWPTALQVPADAVDAPPSPADAAPGLTFGAGLMGMVTGLTAGPDHEARATAGGE</sequence>
<keyword evidence="2" id="KW-1185">Reference proteome</keyword>
<dbReference type="Proteomes" id="UP000240424">
    <property type="component" value="Unassembled WGS sequence"/>
</dbReference>